<proteinExistence type="predicted"/>
<protein>
    <submittedName>
        <fullName evidence="1">Uncharacterized protein</fullName>
    </submittedName>
</protein>
<dbReference type="Proteomes" id="UP000831921">
    <property type="component" value="Chromosome"/>
</dbReference>
<accession>A0ABY5MVA6</accession>
<evidence type="ECO:0000313" key="2">
    <source>
        <dbReference type="Proteomes" id="UP000831921"/>
    </source>
</evidence>
<keyword evidence="2" id="KW-1185">Reference proteome</keyword>
<name>A0ABY5MVA6_9SPHN</name>
<organism evidence="1 2">
    <name type="scientific">Sphingomonas glaciei</name>
    <dbReference type="NCBI Taxonomy" id="2938948"/>
    <lineage>
        <taxon>Bacteria</taxon>
        <taxon>Pseudomonadati</taxon>
        <taxon>Pseudomonadota</taxon>
        <taxon>Alphaproteobacteria</taxon>
        <taxon>Sphingomonadales</taxon>
        <taxon>Sphingomonadaceae</taxon>
        <taxon>Sphingomonas</taxon>
    </lineage>
</organism>
<dbReference type="Pfam" id="PF24585">
    <property type="entry name" value="YunG"/>
    <property type="match status" value="1"/>
</dbReference>
<sequence length="138" mass="16025">MWFLFVTMNSGHPLPSMPQLQLALEKSWQPDTAYLGVHQVNNPALGQCYPTARLVQQFFPHFEIVAGRVDIDSSIEAHFWNIDFAQDPPKHIDLTWQQFPSLARVVEYVILDRHRLNDSASTIERCELLLQRVLSRLR</sequence>
<dbReference type="InterPro" id="IPR056238">
    <property type="entry name" value="YunG-like"/>
</dbReference>
<evidence type="ECO:0000313" key="1">
    <source>
        <dbReference type="EMBL" id="UUR07680.1"/>
    </source>
</evidence>
<reference evidence="1 2" key="1">
    <citation type="submission" date="2022-05" db="EMBL/GenBank/DDBJ databases">
        <title>S8-45 Sphingomonas ultraviolaceadurans.</title>
        <authorList>
            <person name="Liu Y."/>
        </authorList>
    </citation>
    <scope>NUCLEOTIDE SEQUENCE [LARGE SCALE GENOMIC DNA]</scope>
    <source>
        <strain evidence="1 2">S8-45</strain>
    </source>
</reference>
<dbReference type="RefSeq" id="WP_249503471.1">
    <property type="nucleotide sequence ID" value="NZ_CP097253.1"/>
</dbReference>
<dbReference type="EMBL" id="CP097253">
    <property type="protein sequence ID" value="UUR07680.1"/>
    <property type="molecule type" value="Genomic_DNA"/>
</dbReference>
<gene>
    <name evidence="1" type="ORF">M1K48_12205</name>
</gene>